<dbReference type="OrthoDB" id="2969534at2"/>
<name>A0A1S2LXN9_9BACI</name>
<proteinExistence type="predicted"/>
<dbReference type="EMBL" id="MLQR01000001">
    <property type="protein sequence ID" value="OIJ17262.1"/>
    <property type="molecule type" value="Genomic_DNA"/>
</dbReference>
<evidence type="ECO:0000313" key="2">
    <source>
        <dbReference type="Proteomes" id="UP000179524"/>
    </source>
</evidence>
<gene>
    <name evidence="1" type="ORF">BKP37_01805</name>
</gene>
<reference evidence="1 2" key="1">
    <citation type="submission" date="2016-10" db="EMBL/GenBank/DDBJ databases">
        <title>Draft genome sequences of four alkaliphilic bacteria belonging to the Anaerobacillus genus.</title>
        <authorList>
            <person name="Bassil N.M."/>
            <person name="Lloyd J.R."/>
        </authorList>
    </citation>
    <scope>NUCLEOTIDE SEQUENCE [LARGE SCALE GENOMIC DNA]</scope>
    <source>
        <strain evidence="1 2">DSM 18345</strain>
    </source>
</reference>
<dbReference type="AlphaFoldDB" id="A0A1S2LXN9"/>
<dbReference type="Proteomes" id="UP000179524">
    <property type="component" value="Unassembled WGS sequence"/>
</dbReference>
<organism evidence="1 2">
    <name type="scientific">Anaerobacillus alkalilacustris</name>
    <dbReference type="NCBI Taxonomy" id="393763"/>
    <lineage>
        <taxon>Bacteria</taxon>
        <taxon>Bacillati</taxon>
        <taxon>Bacillota</taxon>
        <taxon>Bacilli</taxon>
        <taxon>Bacillales</taxon>
        <taxon>Bacillaceae</taxon>
        <taxon>Anaerobacillus</taxon>
    </lineage>
</organism>
<comment type="caution">
    <text evidence="1">The sequence shown here is derived from an EMBL/GenBank/DDBJ whole genome shotgun (WGS) entry which is preliminary data.</text>
</comment>
<accession>A0A1S2LXN9</accession>
<evidence type="ECO:0000313" key="1">
    <source>
        <dbReference type="EMBL" id="OIJ17262.1"/>
    </source>
</evidence>
<dbReference type="RefSeq" id="WP_071307988.1">
    <property type="nucleotide sequence ID" value="NZ_MLQR01000001.1"/>
</dbReference>
<sequence>MGHNDFEKLVQIQVEIADQIIAIENEIEYYEKLEKELVLKRDRELHKKALGCKDEQVETEFAIHYIQVKLQQKKELYDHLRKAFQHRSEEYVQTFCR</sequence>
<keyword evidence="2" id="KW-1185">Reference proteome</keyword>
<protein>
    <submittedName>
        <fullName evidence="1">Uncharacterized protein</fullName>
    </submittedName>
</protein>